<protein>
    <recommendedName>
        <fullName evidence="2">Helicase HerA-like C-terminal domain-containing protein</fullName>
    </recommendedName>
</protein>
<dbReference type="Proteomes" id="UP000886939">
    <property type="component" value="Unassembled WGS sequence"/>
</dbReference>
<dbReference type="Pfam" id="PF05872">
    <property type="entry name" value="HerA_C"/>
    <property type="match status" value="1"/>
</dbReference>
<name>A0AAV4YLQ0_AERCA</name>
<evidence type="ECO:0000256" key="1">
    <source>
        <dbReference type="SAM" id="MobiDB-lite"/>
    </source>
</evidence>
<gene>
    <name evidence="3" type="ORF">KAM343_19430</name>
</gene>
<dbReference type="InterPro" id="IPR033186">
    <property type="entry name" value="HerA_C"/>
</dbReference>
<dbReference type="EMBL" id="BPNI01000033">
    <property type="protein sequence ID" value="GJA41147.1"/>
    <property type="molecule type" value="Genomic_DNA"/>
</dbReference>
<evidence type="ECO:0000313" key="3">
    <source>
        <dbReference type="EMBL" id="GJA41147.1"/>
    </source>
</evidence>
<feature type="compositionally biased region" description="Basic and acidic residues" evidence="1">
    <location>
        <begin position="7"/>
        <end position="20"/>
    </location>
</feature>
<reference evidence="3" key="1">
    <citation type="submission" date="2021-07" db="EMBL/GenBank/DDBJ databases">
        <title>Draft genome sequence of carbapenem-resistant Aeromonas spp. in Japan.</title>
        <authorList>
            <person name="Maehana S."/>
            <person name="Suzuki M."/>
            <person name="Kitasato H."/>
        </authorList>
    </citation>
    <scope>NUCLEOTIDE SEQUENCE</scope>
    <source>
        <strain evidence="3">KAM343</strain>
    </source>
</reference>
<feature type="domain" description="Helicase HerA-like C-terminal" evidence="2">
    <location>
        <begin position="2"/>
        <end position="97"/>
    </location>
</feature>
<dbReference type="AlphaFoldDB" id="A0AAV4YLQ0"/>
<sequence>MLYGRYDTQEDRESAFERLQEASPAAGDETASPQTDQGGGLLDALNGILFGRTGPRGGQHDGVVQTAAKSVARTLGNEVGRQLMRGVLGSLLGSSKRRR</sequence>
<evidence type="ECO:0000259" key="2">
    <source>
        <dbReference type="Pfam" id="PF05872"/>
    </source>
</evidence>
<organism evidence="3 4">
    <name type="scientific">Aeromonas caviae</name>
    <name type="common">Aeromonas punctata</name>
    <dbReference type="NCBI Taxonomy" id="648"/>
    <lineage>
        <taxon>Bacteria</taxon>
        <taxon>Pseudomonadati</taxon>
        <taxon>Pseudomonadota</taxon>
        <taxon>Gammaproteobacteria</taxon>
        <taxon>Aeromonadales</taxon>
        <taxon>Aeromonadaceae</taxon>
        <taxon>Aeromonas</taxon>
    </lineage>
</organism>
<evidence type="ECO:0000313" key="4">
    <source>
        <dbReference type="Proteomes" id="UP000886939"/>
    </source>
</evidence>
<feature type="region of interest" description="Disordered" evidence="1">
    <location>
        <begin position="1"/>
        <end position="43"/>
    </location>
</feature>
<proteinExistence type="predicted"/>
<comment type="caution">
    <text evidence="3">The sequence shown here is derived from an EMBL/GenBank/DDBJ whole genome shotgun (WGS) entry which is preliminary data.</text>
</comment>
<accession>A0AAV4YLQ0</accession>